<dbReference type="PANTHER" id="PTHR42871:SF1">
    <property type="entry name" value="CITRATE SYNTHASE"/>
    <property type="match status" value="1"/>
</dbReference>
<dbReference type="EMBL" id="KZ819335">
    <property type="protein sequence ID" value="PWN18617.1"/>
    <property type="molecule type" value="Genomic_DNA"/>
</dbReference>
<dbReference type="Proteomes" id="UP000245942">
    <property type="component" value="Unassembled WGS sequence"/>
</dbReference>
<dbReference type="PRINTS" id="PR00143">
    <property type="entry name" value="CITRTSNTHASE"/>
</dbReference>
<comment type="similarity">
    <text evidence="2 5">Belongs to the citrate synthase family.</text>
</comment>
<sequence>MPPVPVRCTDTLTRCVPFPCWTNVTPTIPLVPNSNSPSAIMGMSTTAATAPRQTITVIDNRTGKSYEFPITRNSVKAVDFKKVSSQRRPTFGAEHADREEDETEGGLRVHDPGFMNTTVIESRITYINGTDGVLRYRGYPIEQLAESSNHLESSYLLIYGQLPTKEQYRLWEDEILHHSYVHEDMTQLIRAHRYDSHPMLILSSGFASLGAFAPEANPSLQGQKLYTKGDASLAIMDKQIYRIMGKAITLAAMSYRVRQGRPFNRPPVGLSYAGTFLYLLDTLNEREYRPNPVFEKALDVLFLLHADHELNASCATGLQVGSTLADPYSVVSAACAALSGPLHGGANQSVVEMLGRIGSPDKVPEFLEKVKRKEEVLSGFGHRVYKTTDPRSKVIRKIADDVFKITGRSPLLDTALALNDAANKDDYFVSRKLGANVDYWSGLIYTQIGFPTDMFTVIFAVARVAGWLAHWRQMMLQQKVTIWRPRQIYVGEGERDYVSIEKRASAAEGEGERSNAPVPVHHGGDSRRRALASYVDEKGRQFVGGSKL</sequence>
<dbReference type="GO" id="GO:0046912">
    <property type="term" value="F:acyltransferase activity, acyl groups converted into alkyl on transfer"/>
    <property type="evidence" value="ECO:0007669"/>
    <property type="project" value="InterPro"/>
</dbReference>
<dbReference type="FunFam" id="1.10.230.10:FF:000002">
    <property type="entry name" value="Citrate synthase"/>
    <property type="match status" value="1"/>
</dbReference>
<evidence type="ECO:0000256" key="5">
    <source>
        <dbReference type="RuleBase" id="RU000441"/>
    </source>
</evidence>
<reference evidence="7 8" key="1">
    <citation type="journal article" date="2018" name="Mol. Biol. Evol.">
        <title>Broad Genomic Sampling Reveals a Smut Pathogenic Ancestry of the Fungal Clade Ustilaginomycotina.</title>
        <authorList>
            <person name="Kijpornyongpan T."/>
            <person name="Mondo S.J."/>
            <person name="Barry K."/>
            <person name="Sandor L."/>
            <person name="Lee J."/>
            <person name="Lipzen A."/>
            <person name="Pangilinan J."/>
            <person name="LaButti K."/>
            <person name="Hainaut M."/>
            <person name="Henrissat B."/>
            <person name="Grigoriev I.V."/>
            <person name="Spatafora J.W."/>
            <person name="Aime M.C."/>
        </authorList>
    </citation>
    <scope>NUCLEOTIDE SEQUENCE [LARGE SCALE GENOMIC DNA]</scope>
    <source>
        <strain evidence="7 8">MCA 4718</strain>
    </source>
</reference>
<dbReference type="Gene3D" id="1.10.580.10">
    <property type="entry name" value="Citrate Synthase, domain 1"/>
    <property type="match status" value="1"/>
</dbReference>
<dbReference type="FunFam" id="1.10.580.10:FF:000005">
    <property type="entry name" value="Citrate synthase"/>
    <property type="match status" value="1"/>
</dbReference>
<evidence type="ECO:0000313" key="8">
    <source>
        <dbReference type="Proteomes" id="UP000245942"/>
    </source>
</evidence>
<dbReference type="InterPro" id="IPR036969">
    <property type="entry name" value="Citrate_synthase_sf"/>
</dbReference>
<dbReference type="GO" id="GO:0032787">
    <property type="term" value="P:monocarboxylic acid metabolic process"/>
    <property type="evidence" value="ECO:0007669"/>
    <property type="project" value="UniProtKB-ARBA"/>
</dbReference>
<organism evidence="7 8">
    <name type="scientific">Pseudomicrostroma glucosiphilum</name>
    <dbReference type="NCBI Taxonomy" id="1684307"/>
    <lineage>
        <taxon>Eukaryota</taxon>
        <taxon>Fungi</taxon>
        <taxon>Dikarya</taxon>
        <taxon>Basidiomycota</taxon>
        <taxon>Ustilaginomycotina</taxon>
        <taxon>Exobasidiomycetes</taxon>
        <taxon>Microstromatales</taxon>
        <taxon>Microstromatales incertae sedis</taxon>
        <taxon>Pseudomicrostroma</taxon>
    </lineage>
</organism>
<dbReference type="STRING" id="1684307.A0A316TZU1"/>
<dbReference type="InterPro" id="IPR002020">
    <property type="entry name" value="Citrate_synthase"/>
</dbReference>
<name>A0A316TZU1_9BASI</name>
<dbReference type="RefSeq" id="XP_025345777.1">
    <property type="nucleotide sequence ID" value="XM_025493220.1"/>
</dbReference>
<proteinExistence type="inferred from homology"/>
<comment type="pathway">
    <text evidence="1">Carbohydrate metabolism.</text>
</comment>
<dbReference type="InterPro" id="IPR019810">
    <property type="entry name" value="Citrate_synthase_AS"/>
</dbReference>
<evidence type="ECO:0000256" key="2">
    <source>
        <dbReference type="ARBA" id="ARBA00010566"/>
    </source>
</evidence>
<keyword evidence="4 5" id="KW-0808">Transferase</keyword>
<protein>
    <recommendedName>
        <fullName evidence="5">Citrate synthase</fullName>
    </recommendedName>
</protein>
<dbReference type="Gene3D" id="1.10.230.10">
    <property type="entry name" value="Cytochrome P450-Terp, domain 2"/>
    <property type="match status" value="1"/>
</dbReference>
<dbReference type="PROSITE" id="PS00480">
    <property type="entry name" value="CITRATE_SYNTHASE"/>
    <property type="match status" value="1"/>
</dbReference>
<evidence type="ECO:0000256" key="4">
    <source>
        <dbReference type="ARBA" id="ARBA00022679"/>
    </source>
</evidence>
<evidence type="ECO:0000256" key="6">
    <source>
        <dbReference type="SAM" id="MobiDB-lite"/>
    </source>
</evidence>
<feature type="region of interest" description="Disordered" evidence="6">
    <location>
        <begin position="87"/>
        <end position="110"/>
    </location>
</feature>
<dbReference type="AlphaFoldDB" id="A0A316TZU1"/>
<dbReference type="GeneID" id="37014954"/>
<dbReference type="InterPro" id="IPR016143">
    <property type="entry name" value="Citrate_synth-like_sm_a-sub"/>
</dbReference>
<evidence type="ECO:0000256" key="1">
    <source>
        <dbReference type="ARBA" id="ARBA00005007"/>
    </source>
</evidence>
<keyword evidence="8" id="KW-1185">Reference proteome</keyword>
<keyword evidence="3" id="KW-0816">Tricarboxylic acid cycle</keyword>
<gene>
    <name evidence="7" type="ORF">BCV69DRAFT_284923</name>
</gene>
<dbReference type="Pfam" id="PF00285">
    <property type="entry name" value="Citrate_synt"/>
    <property type="match status" value="1"/>
</dbReference>
<evidence type="ECO:0000313" key="7">
    <source>
        <dbReference type="EMBL" id="PWN18617.1"/>
    </source>
</evidence>
<dbReference type="SUPFAM" id="SSF48256">
    <property type="entry name" value="Citrate synthase"/>
    <property type="match status" value="1"/>
</dbReference>
<dbReference type="GO" id="GO:0006099">
    <property type="term" value="P:tricarboxylic acid cycle"/>
    <property type="evidence" value="ECO:0007669"/>
    <property type="project" value="UniProtKB-KW"/>
</dbReference>
<accession>A0A316TZU1</accession>
<dbReference type="InterPro" id="IPR016142">
    <property type="entry name" value="Citrate_synth-like_lrg_a-sub"/>
</dbReference>
<dbReference type="OrthoDB" id="435022at2759"/>
<feature type="region of interest" description="Disordered" evidence="6">
    <location>
        <begin position="507"/>
        <end position="527"/>
    </location>
</feature>
<evidence type="ECO:0000256" key="3">
    <source>
        <dbReference type="ARBA" id="ARBA00022532"/>
    </source>
</evidence>
<dbReference type="PANTHER" id="PTHR42871">
    <property type="entry name" value="CITRATE SYNTHASE"/>
    <property type="match status" value="1"/>
</dbReference>